<dbReference type="InterPro" id="IPR002299">
    <property type="entry name" value="Porin_Neis"/>
</dbReference>
<dbReference type="Pfam" id="PF13609">
    <property type="entry name" value="Porin_4"/>
    <property type="match status" value="1"/>
</dbReference>
<evidence type="ECO:0000256" key="2">
    <source>
        <dbReference type="ARBA" id="ARBA00022692"/>
    </source>
</evidence>
<evidence type="ECO:0000313" key="8">
    <source>
        <dbReference type="EMBL" id="QLI80693.1"/>
    </source>
</evidence>
<keyword evidence="1" id="KW-0813">Transport</keyword>
<dbReference type="InterPro" id="IPR001702">
    <property type="entry name" value="Porin_Gram-ve"/>
</dbReference>
<evidence type="ECO:0000256" key="3">
    <source>
        <dbReference type="ARBA" id="ARBA00022729"/>
    </source>
</evidence>
<evidence type="ECO:0000256" key="6">
    <source>
        <dbReference type="SAM" id="SignalP"/>
    </source>
</evidence>
<dbReference type="RefSeq" id="WP_180307830.1">
    <property type="nucleotide sequence ID" value="NZ_CP058952.1"/>
</dbReference>
<keyword evidence="5" id="KW-0472">Membrane</keyword>
<keyword evidence="5" id="KW-0998">Cell outer membrane</keyword>
<dbReference type="PRINTS" id="PR00182">
    <property type="entry name" value="ECOLNEIPORIN"/>
</dbReference>
<evidence type="ECO:0000259" key="7">
    <source>
        <dbReference type="Pfam" id="PF13609"/>
    </source>
</evidence>
<reference evidence="8 9" key="1">
    <citation type="journal article" date="2016" name="Int. J. Syst. Evol. Microbiol.">
        <title>Chitinibacter fontanus sp. nov., isolated from a spring.</title>
        <authorList>
            <person name="Sheu S.Y."/>
            <person name="Li Y.S."/>
            <person name="Young C.C."/>
            <person name="Chen W.M."/>
        </authorList>
    </citation>
    <scope>NUCLEOTIDE SEQUENCE [LARGE SCALE GENOMIC DNA]</scope>
    <source>
        <strain evidence="8 9">STM-7</strain>
    </source>
</reference>
<dbReference type="GO" id="GO:0034220">
    <property type="term" value="P:monoatomic ion transmembrane transport"/>
    <property type="evidence" value="ECO:0007669"/>
    <property type="project" value="InterPro"/>
</dbReference>
<accession>A0A7D5V9F5</accession>
<keyword evidence="4" id="KW-0406">Ion transport</keyword>
<keyword evidence="2" id="KW-0812">Transmembrane</keyword>
<evidence type="ECO:0000256" key="4">
    <source>
        <dbReference type="ARBA" id="ARBA00023065"/>
    </source>
</evidence>
<keyword evidence="9" id="KW-1185">Reference proteome</keyword>
<organism evidence="8 9">
    <name type="scientific">Chitinibacter fontanus</name>
    <dbReference type="NCBI Taxonomy" id="1737446"/>
    <lineage>
        <taxon>Bacteria</taxon>
        <taxon>Pseudomonadati</taxon>
        <taxon>Pseudomonadota</taxon>
        <taxon>Betaproteobacteria</taxon>
        <taxon>Neisseriales</taxon>
        <taxon>Chitinibacteraceae</taxon>
        <taxon>Chitinibacter</taxon>
    </lineage>
</organism>
<evidence type="ECO:0000256" key="5">
    <source>
        <dbReference type="ARBA" id="ARBA00023237"/>
    </source>
</evidence>
<dbReference type="Gene3D" id="2.40.160.10">
    <property type="entry name" value="Porin"/>
    <property type="match status" value="1"/>
</dbReference>
<dbReference type="EMBL" id="CP058952">
    <property type="protein sequence ID" value="QLI80693.1"/>
    <property type="molecule type" value="Genomic_DNA"/>
</dbReference>
<sequence>MFKRVLITTAVATAFSAPAMADVSISGSAEMDFFYRTNQVAADGDNTFGQEIAIVVNIDGKDKLDSGDTLKWRLAQKVATDYRFDSFGQREAWIGYQGGWGELRFGNQFSNQYLTLDWPYGAQGQGNLWADFGAHSVNYARAVSYFSPNFGGFAMQAQVDMGEGSGDAYAYEVTAGYDADLGSSGKLRLDAGYSEARNNKYASSEAFTFGGNAWGKSGGYSNDGSADAVGDNKSSVINAGVRYFNGGFDLAAAYKRNEWTGDVNNAIHVGTGKTTVDQYLVRAGYTAGKHNVNLGYQRVADSKTDGVTANDGIDVINAQYNYALSKNTTGFVQVRHHMFDNANKTSVMHGAWQLDGAANGGKDTATRILVGTWTGF</sequence>
<dbReference type="GO" id="GO:0009279">
    <property type="term" value="C:cell outer membrane"/>
    <property type="evidence" value="ECO:0007669"/>
    <property type="project" value="InterPro"/>
</dbReference>
<gene>
    <name evidence="8" type="ORF">HZU75_03630</name>
</gene>
<dbReference type="SUPFAM" id="SSF56935">
    <property type="entry name" value="Porins"/>
    <property type="match status" value="1"/>
</dbReference>
<dbReference type="GO" id="GO:0015288">
    <property type="term" value="F:porin activity"/>
    <property type="evidence" value="ECO:0007669"/>
    <property type="project" value="InterPro"/>
</dbReference>
<dbReference type="InterPro" id="IPR023614">
    <property type="entry name" value="Porin_dom_sf"/>
</dbReference>
<protein>
    <submittedName>
        <fullName evidence="8">Porin</fullName>
    </submittedName>
</protein>
<feature type="signal peptide" evidence="6">
    <location>
        <begin position="1"/>
        <end position="21"/>
    </location>
</feature>
<evidence type="ECO:0000313" key="9">
    <source>
        <dbReference type="Proteomes" id="UP000510822"/>
    </source>
</evidence>
<name>A0A7D5V9F5_9NEIS</name>
<feature type="chain" id="PRO_5028998436" evidence="6">
    <location>
        <begin position="22"/>
        <end position="376"/>
    </location>
</feature>
<dbReference type="Proteomes" id="UP000510822">
    <property type="component" value="Chromosome"/>
</dbReference>
<dbReference type="InterPro" id="IPR033900">
    <property type="entry name" value="Gram_neg_porin_domain"/>
</dbReference>
<keyword evidence="3 6" id="KW-0732">Signal</keyword>
<proteinExistence type="predicted"/>
<dbReference type="PRINTS" id="PR00184">
    <property type="entry name" value="NEISSPPORIN"/>
</dbReference>
<dbReference type="CDD" id="cd00342">
    <property type="entry name" value="gram_neg_porins"/>
    <property type="match status" value="1"/>
</dbReference>
<dbReference type="KEGG" id="cfon:HZU75_03630"/>
<evidence type="ECO:0000256" key="1">
    <source>
        <dbReference type="ARBA" id="ARBA00022448"/>
    </source>
</evidence>
<dbReference type="AlphaFoldDB" id="A0A7D5V9F5"/>
<feature type="domain" description="Porin" evidence="7">
    <location>
        <begin position="9"/>
        <end position="341"/>
    </location>
</feature>